<dbReference type="GO" id="GO:0008017">
    <property type="term" value="F:microtubule binding"/>
    <property type="evidence" value="ECO:0007669"/>
    <property type="project" value="InterPro"/>
</dbReference>
<evidence type="ECO:0000259" key="2">
    <source>
        <dbReference type="Pfam" id="PF14925"/>
    </source>
</evidence>
<dbReference type="GO" id="GO:0031122">
    <property type="term" value="P:cytoplasmic microtubule organization"/>
    <property type="evidence" value="ECO:0007669"/>
    <property type="project" value="TreeGrafter"/>
</dbReference>
<dbReference type="GO" id="GO:0005813">
    <property type="term" value="C:centrosome"/>
    <property type="evidence" value="ECO:0007669"/>
    <property type="project" value="TreeGrafter"/>
</dbReference>
<feature type="compositionally biased region" description="Low complexity" evidence="1">
    <location>
        <begin position="628"/>
        <end position="647"/>
    </location>
</feature>
<feature type="region of interest" description="Disordered" evidence="1">
    <location>
        <begin position="374"/>
        <end position="592"/>
    </location>
</feature>
<dbReference type="Pfam" id="PF14925">
    <property type="entry name" value="HPHLAWLY"/>
    <property type="match status" value="1"/>
</dbReference>
<dbReference type="Ensembl" id="ENSDCDT00010065194.1">
    <property type="protein sequence ID" value="ENSDCDP00010054607.1"/>
    <property type="gene ID" value="ENSDCDG00010031523.1"/>
</dbReference>
<feature type="compositionally biased region" description="Basic and acidic residues" evidence="1">
    <location>
        <begin position="716"/>
        <end position="725"/>
    </location>
</feature>
<dbReference type="GO" id="GO:0097431">
    <property type="term" value="C:mitotic spindle pole"/>
    <property type="evidence" value="ECO:0007669"/>
    <property type="project" value="TreeGrafter"/>
</dbReference>
<evidence type="ECO:0000313" key="3">
    <source>
        <dbReference type="Ensembl" id="ENSDCDP00010054607.1"/>
    </source>
</evidence>
<dbReference type="InterPro" id="IPR026679">
    <property type="entry name" value="MAP10_C-term"/>
</dbReference>
<dbReference type="Pfam" id="PF14924">
    <property type="entry name" value="MAP10_N"/>
    <property type="match status" value="1"/>
</dbReference>
<dbReference type="GeneTree" id="ENSGT00390000008459"/>
<reference evidence="3" key="2">
    <citation type="submission" date="2025-08" db="UniProtKB">
        <authorList>
            <consortium name="Ensembl"/>
        </authorList>
    </citation>
    <scope>IDENTIFICATION</scope>
</reference>
<organism evidence="3 4">
    <name type="scientific">Denticeps clupeoides</name>
    <name type="common">denticle herring</name>
    <dbReference type="NCBI Taxonomy" id="299321"/>
    <lineage>
        <taxon>Eukaryota</taxon>
        <taxon>Metazoa</taxon>
        <taxon>Chordata</taxon>
        <taxon>Craniata</taxon>
        <taxon>Vertebrata</taxon>
        <taxon>Euteleostomi</taxon>
        <taxon>Actinopterygii</taxon>
        <taxon>Neopterygii</taxon>
        <taxon>Teleostei</taxon>
        <taxon>Clupei</taxon>
        <taxon>Clupeiformes</taxon>
        <taxon>Denticipitoidei</taxon>
        <taxon>Denticipitidae</taxon>
        <taxon>Denticeps</taxon>
    </lineage>
</organism>
<feature type="region of interest" description="Disordered" evidence="1">
    <location>
        <begin position="291"/>
        <end position="322"/>
    </location>
</feature>
<feature type="compositionally biased region" description="Polar residues" evidence="1">
    <location>
        <begin position="556"/>
        <end position="568"/>
    </location>
</feature>
<dbReference type="InterPro" id="IPR039302">
    <property type="entry name" value="MAP10"/>
</dbReference>
<feature type="compositionally biased region" description="Polar residues" evidence="1">
    <location>
        <begin position="535"/>
        <end position="547"/>
    </location>
</feature>
<feature type="domain" description="Microtubule-associated protein 10 C-terminal" evidence="2">
    <location>
        <begin position="320"/>
        <end position="442"/>
    </location>
</feature>
<feature type="compositionally biased region" description="Polar residues" evidence="1">
    <location>
        <begin position="731"/>
        <end position="748"/>
    </location>
</feature>
<dbReference type="GO" id="GO:0005881">
    <property type="term" value="C:cytoplasmic microtubule"/>
    <property type="evidence" value="ECO:0007669"/>
    <property type="project" value="TreeGrafter"/>
</dbReference>
<evidence type="ECO:0000313" key="4">
    <source>
        <dbReference type="Proteomes" id="UP000694580"/>
    </source>
</evidence>
<feature type="region of interest" description="Disordered" evidence="1">
    <location>
        <begin position="604"/>
        <end position="759"/>
    </location>
</feature>
<reference evidence="3" key="3">
    <citation type="submission" date="2025-09" db="UniProtKB">
        <authorList>
            <consortium name="Ensembl"/>
        </authorList>
    </citation>
    <scope>IDENTIFICATION</scope>
</reference>
<dbReference type="Proteomes" id="UP000694580">
    <property type="component" value="Chromosome 8"/>
</dbReference>
<sequence>MISSDESLFAFECFVHHVRLDDGSRPGPGVDLAVGMRLLDFPTVMIYQFGSQPLSDKKPAEETSQQSASHFSFLKGKSCLFKTSLGFLLTHLSCTPLYATVLNVAGDVPTFIGSSLISLATIIGQIKADVDANDINTPSAFGKKDVHGVYNLMGEKIGTMSVNYRLVNLGITVAPHVSREGAAEQNWTQIKNVDPDALLPEDRNSQNVHVNGRPPVVEAEKVRAVSAGTQTEIGRKHVRTTEVVTVIAHKEEPGPGVFCPPPLFYRRAGKKQEGAGGEQYRVVRLDSLRVEDSEENSSEVQAAVHSKDQIGADGAPGGPEAQQRLAQNPLVDALRQLPLLNALLFELSQLSDRSRQQALTVHPNLAWLYTPAQEPSATDVRPEIKSSEMAPQLKARRSPKLSDPHEPALPHQTQPATAKHQPKRTLRIGLTRTVRLRHQQINTGESKGRECVERSGPGLLKPGNKNPLTKTRLRPSSSRSTELDRNINTVISSDNAGEPLQKPRRSTGPLPSGRYSHQSKHTGASFKKPDDFSAGTPSMLSQRSGPVNVSDHAGYHSQTPESCGLNSDVQEDRSPSVSRTNSALLKPSDLSIDEQHEYQDDFTSLDFSEGGSLEALSSPEVGFQRPHSTQMSSSINSSSDRTSSRKSVLPVPVKVDTSPQWSSKSSRPVHARLPNTLPSGDSDLGPPSRAQSSLSGHLHRTSLDGESESGPKPKCGRGDSEDYIKGRSHSGDTSPWASDESISFSNQSHESDELGSLGFDKKYKHISELAVKKLPGYTL</sequence>
<dbReference type="AlphaFoldDB" id="A0AAY4EAF3"/>
<evidence type="ECO:0000256" key="1">
    <source>
        <dbReference type="SAM" id="MobiDB-lite"/>
    </source>
</evidence>
<feature type="compositionally biased region" description="Polar residues" evidence="1">
    <location>
        <begin position="466"/>
        <end position="495"/>
    </location>
</feature>
<protein>
    <recommendedName>
        <fullName evidence="2">Microtubule-associated protein 10 C-terminal domain-containing protein</fullName>
    </recommendedName>
</protein>
<dbReference type="GO" id="GO:0051256">
    <property type="term" value="P:mitotic spindle midzone assembly"/>
    <property type="evidence" value="ECO:0007669"/>
    <property type="project" value="TreeGrafter"/>
</dbReference>
<dbReference type="GO" id="GO:0030496">
    <property type="term" value="C:midbody"/>
    <property type="evidence" value="ECO:0007669"/>
    <property type="project" value="TreeGrafter"/>
</dbReference>
<reference evidence="3 4" key="1">
    <citation type="submission" date="2020-06" db="EMBL/GenBank/DDBJ databases">
        <authorList>
            <consortium name="Wellcome Sanger Institute Data Sharing"/>
        </authorList>
    </citation>
    <scope>NUCLEOTIDE SEQUENCE [LARGE SCALE GENOMIC DNA]</scope>
</reference>
<keyword evidence="4" id="KW-1185">Reference proteome</keyword>
<accession>A0AAY4EAF3</accession>
<dbReference type="PANTHER" id="PTHR21831:SF2">
    <property type="entry name" value="MICROTUBULE-ASSOCIATED PROTEIN 10"/>
    <property type="match status" value="1"/>
</dbReference>
<dbReference type="PANTHER" id="PTHR21831">
    <property type="entry name" value="MICROTUBULE-ASSOCIATED PROTEIN 10"/>
    <property type="match status" value="1"/>
</dbReference>
<proteinExistence type="predicted"/>
<dbReference type="GO" id="GO:0032467">
    <property type="term" value="P:positive regulation of cytokinesis"/>
    <property type="evidence" value="ECO:0007669"/>
    <property type="project" value="TreeGrafter"/>
</dbReference>
<feature type="compositionally biased region" description="Polar residues" evidence="1">
    <location>
        <begin position="657"/>
        <end position="666"/>
    </location>
</feature>
<dbReference type="GO" id="GO:1990023">
    <property type="term" value="C:mitotic spindle midzone"/>
    <property type="evidence" value="ECO:0007669"/>
    <property type="project" value="TreeGrafter"/>
</dbReference>
<name>A0AAY4EAF3_9TELE</name>